<evidence type="ECO:0000313" key="2">
    <source>
        <dbReference type="Proteomes" id="UP000247980"/>
    </source>
</evidence>
<dbReference type="InterPro" id="IPR036641">
    <property type="entry name" value="HPT_dom_sf"/>
</dbReference>
<evidence type="ECO:0000313" key="1">
    <source>
        <dbReference type="EMBL" id="PYI39428.1"/>
    </source>
</evidence>
<dbReference type="Proteomes" id="UP000247980">
    <property type="component" value="Unassembled WGS sequence"/>
</dbReference>
<dbReference type="AlphaFoldDB" id="A0A2V5IS94"/>
<dbReference type="Gene3D" id="1.20.120.160">
    <property type="entry name" value="HPT domain"/>
    <property type="match status" value="1"/>
</dbReference>
<gene>
    <name evidence="1" type="ORF">CVS30_05595</name>
</gene>
<evidence type="ECO:0008006" key="3">
    <source>
        <dbReference type="Google" id="ProtNLM"/>
    </source>
</evidence>
<name>A0A2V5IS94_9MICC</name>
<sequence length="127" mass="13697">MAAARLPLVCTATLNSLEESLDGERELCRNFVCRYVEMWPGRFDRIYDAVSSGHDEEALDSALSLRSSALMVGAAQLGKLTNDLIQLLGSGCPSVTAKRLAALKACGNQTAWQLTTSYIDPAPSTQM</sequence>
<dbReference type="SUPFAM" id="SSF47226">
    <property type="entry name" value="Histidine-containing phosphotransfer domain, HPT domain"/>
    <property type="match status" value="1"/>
</dbReference>
<reference evidence="1 2" key="1">
    <citation type="submission" date="2018-05" db="EMBL/GenBank/DDBJ databases">
        <title>Genetic diversity of glacier-inhabiting Cryobacterium bacteria in China and description of Cryobacterium mengkeensis sp. nov. and Arthrobacter glacialis sp. nov.</title>
        <authorList>
            <person name="Liu Q."/>
            <person name="Xin Y.-H."/>
        </authorList>
    </citation>
    <scope>NUCLEOTIDE SEQUENCE [LARGE SCALE GENOMIC DNA]</scope>
    <source>
        <strain evidence="1 2">B7</strain>
    </source>
</reference>
<dbReference type="OrthoDB" id="4945046at2"/>
<dbReference type="RefSeq" id="WP_110484332.1">
    <property type="nucleotide sequence ID" value="NZ_QJVC01000003.1"/>
</dbReference>
<organism evidence="1 2">
    <name type="scientific">Arthrobacter psychrolactophilus</name>
    <dbReference type="NCBI Taxonomy" id="92442"/>
    <lineage>
        <taxon>Bacteria</taxon>
        <taxon>Bacillati</taxon>
        <taxon>Actinomycetota</taxon>
        <taxon>Actinomycetes</taxon>
        <taxon>Micrococcales</taxon>
        <taxon>Micrococcaceae</taxon>
        <taxon>Arthrobacter</taxon>
    </lineage>
</organism>
<dbReference type="EMBL" id="QJVC01000003">
    <property type="protein sequence ID" value="PYI39428.1"/>
    <property type="molecule type" value="Genomic_DNA"/>
</dbReference>
<accession>A0A2V5IS94</accession>
<protein>
    <recommendedName>
        <fullName evidence="3">HPt domain-containing protein</fullName>
    </recommendedName>
</protein>
<comment type="caution">
    <text evidence="1">The sequence shown here is derived from an EMBL/GenBank/DDBJ whole genome shotgun (WGS) entry which is preliminary data.</text>
</comment>
<proteinExistence type="predicted"/>
<dbReference type="GO" id="GO:0000160">
    <property type="term" value="P:phosphorelay signal transduction system"/>
    <property type="evidence" value="ECO:0007669"/>
    <property type="project" value="InterPro"/>
</dbReference>
<keyword evidence="2" id="KW-1185">Reference proteome</keyword>